<dbReference type="RefSeq" id="WP_150948951.1">
    <property type="nucleotide sequence ID" value="NZ_VCMV01000064.1"/>
</dbReference>
<reference evidence="1 2" key="1">
    <citation type="journal article" date="2019" name="Microorganisms">
        <title>Genome Insights into the Novel Species Microvirga brassicacearum, a Rapeseed Endophyte with Biotechnological Potential.</title>
        <authorList>
            <person name="Jimenez-Gomez A."/>
            <person name="Saati-Santamaria Z."/>
            <person name="Igual J.M."/>
            <person name="Rivas R."/>
            <person name="Mateos P.F."/>
            <person name="Garcia-Fraile P."/>
        </authorList>
    </citation>
    <scope>NUCLEOTIDE SEQUENCE [LARGE SCALE GENOMIC DNA]</scope>
    <source>
        <strain evidence="1 2">CDVBN77</strain>
    </source>
</reference>
<proteinExistence type="predicted"/>
<name>A0A5N3P4K7_9HYPH</name>
<protein>
    <submittedName>
        <fullName evidence="1">Uncharacterized protein</fullName>
    </submittedName>
</protein>
<sequence length="72" mass="8100">MSEQQSPLDSLKIFRELLVEERRRVVVKALKLHKENGEGGDGFGLDIQLAQEQIEAVDHAIADETLLQPPIH</sequence>
<keyword evidence="2" id="KW-1185">Reference proteome</keyword>
<organism evidence="1 2">
    <name type="scientific">Microvirga brassicacearum</name>
    <dbReference type="NCBI Taxonomy" id="2580413"/>
    <lineage>
        <taxon>Bacteria</taxon>
        <taxon>Pseudomonadati</taxon>
        <taxon>Pseudomonadota</taxon>
        <taxon>Alphaproteobacteria</taxon>
        <taxon>Hyphomicrobiales</taxon>
        <taxon>Methylobacteriaceae</taxon>
        <taxon>Microvirga</taxon>
    </lineage>
</organism>
<evidence type="ECO:0000313" key="1">
    <source>
        <dbReference type="EMBL" id="KAB0264649.1"/>
    </source>
</evidence>
<dbReference type="EMBL" id="VCMV01000064">
    <property type="protein sequence ID" value="KAB0264649.1"/>
    <property type="molecule type" value="Genomic_DNA"/>
</dbReference>
<comment type="caution">
    <text evidence="1">The sequence shown here is derived from an EMBL/GenBank/DDBJ whole genome shotgun (WGS) entry which is preliminary data.</text>
</comment>
<dbReference type="Proteomes" id="UP000325684">
    <property type="component" value="Unassembled WGS sequence"/>
</dbReference>
<evidence type="ECO:0000313" key="2">
    <source>
        <dbReference type="Proteomes" id="UP000325684"/>
    </source>
</evidence>
<dbReference type="AlphaFoldDB" id="A0A5N3P4K7"/>
<accession>A0A5N3P4K7</accession>
<gene>
    <name evidence="1" type="ORF">FEZ63_22265</name>
</gene>